<evidence type="ECO:0000313" key="2">
    <source>
        <dbReference type="EMBL" id="POH30567.1"/>
    </source>
</evidence>
<feature type="signal peptide" evidence="1">
    <location>
        <begin position="1"/>
        <end position="19"/>
    </location>
</feature>
<dbReference type="RefSeq" id="WP_097528059.1">
    <property type="nucleotide sequence ID" value="NZ_LODU01000032.1"/>
</dbReference>
<accession>A0A2S3YND2</accession>
<evidence type="ECO:0000256" key="1">
    <source>
        <dbReference type="SAM" id="SignalP"/>
    </source>
</evidence>
<evidence type="ECO:0000313" key="3">
    <source>
        <dbReference type="Proteomes" id="UP000237511"/>
    </source>
</evidence>
<dbReference type="Proteomes" id="UP000237511">
    <property type="component" value="Unassembled WGS sequence"/>
</dbReference>
<comment type="caution">
    <text evidence="2">The sequence shown here is derived from an EMBL/GenBank/DDBJ whole genome shotgun (WGS) entry which is preliminary data.</text>
</comment>
<proteinExistence type="predicted"/>
<reference evidence="2 3" key="1">
    <citation type="journal article" date="2014" name="Syst. Appl. Microbiol.">
        <title>Microsymbionts of Phaseolus vulgaris in acid and alkaline soils of Mexico.</title>
        <authorList>
            <person name="Verastegui-Valdes M.M."/>
            <person name="Zhang Y.J."/>
            <person name="Rivera-Orduna F.N."/>
            <person name="Cheng H.P."/>
            <person name="Sui X.H."/>
            <person name="Wang E.T."/>
        </authorList>
    </citation>
    <scope>NUCLEOTIDE SEQUENCE [LARGE SCALE GENOMIC DNA]</scope>
    <source>
        <strain evidence="2 3">FG01</strain>
    </source>
</reference>
<keyword evidence="1" id="KW-0732">Signal</keyword>
<protein>
    <submittedName>
        <fullName evidence="2">Uncharacterized protein</fullName>
    </submittedName>
</protein>
<dbReference type="AlphaFoldDB" id="A0A2S3YND2"/>
<sequence>MRFILLVLTFFAGMVTTTAEGFAAEQCPSAAQCRETPPEGKLIHKANSAGNRIWTSPCGPNTIPSSDDQICLEIAACPQAGAFGKFLKAVSGQCKQKHFNGYFGLDGLTFGILDWTSSNIPGVLKAHEARSPSEYQRLFGTLPTKNGCVDTDWVCKANREAAFMCDSALRKNFTSALATSDFRKAEMDYALKQYEERLKRYESLALKTEYGNTAMAVLANNLKGTNACKPSVWKAACSKKPTEREVVDCMLQKYIDGTCRGSVRGSRERVKVIKALFEGESESTIIHPKISEVEQCVTNWSR</sequence>
<gene>
    <name evidence="2" type="ORF">ATY31_14730</name>
</gene>
<name>A0A2S3YND2_9HYPH</name>
<feature type="chain" id="PRO_5015608600" evidence="1">
    <location>
        <begin position="20"/>
        <end position="302"/>
    </location>
</feature>
<organism evidence="2 3">
    <name type="scientific">Sinorhizobium americanum</name>
    <dbReference type="NCBI Taxonomy" id="194963"/>
    <lineage>
        <taxon>Bacteria</taxon>
        <taxon>Pseudomonadati</taxon>
        <taxon>Pseudomonadota</taxon>
        <taxon>Alphaproteobacteria</taxon>
        <taxon>Hyphomicrobiales</taxon>
        <taxon>Rhizobiaceae</taxon>
        <taxon>Sinorhizobium/Ensifer group</taxon>
        <taxon>Sinorhizobium</taxon>
    </lineage>
</organism>
<dbReference type="EMBL" id="LODU01000032">
    <property type="protein sequence ID" value="POH30567.1"/>
    <property type="molecule type" value="Genomic_DNA"/>
</dbReference>